<name>A0ACB6QCJ2_9PLEO</name>
<organism evidence="1 2">
    <name type="scientific">Lindgomyces ingoldianus</name>
    <dbReference type="NCBI Taxonomy" id="673940"/>
    <lineage>
        <taxon>Eukaryota</taxon>
        <taxon>Fungi</taxon>
        <taxon>Dikarya</taxon>
        <taxon>Ascomycota</taxon>
        <taxon>Pezizomycotina</taxon>
        <taxon>Dothideomycetes</taxon>
        <taxon>Pleosporomycetidae</taxon>
        <taxon>Pleosporales</taxon>
        <taxon>Lindgomycetaceae</taxon>
        <taxon>Lindgomyces</taxon>
    </lineage>
</organism>
<proteinExistence type="predicted"/>
<evidence type="ECO:0000313" key="2">
    <source>
        <dbReference type="Proteomes" id="UP000799755"/>
    </source>
</evidence>
<reference evidence="1" key="1">
    <citation type="journal article" date="2020" name="Stud. Mycol.">
        <title>101 Dothideomycetes genomes: a test case for predicting lifestyles and emergence of pathogens.</title>
        <authorList>
            <person name="Haridas S."/>
            <person name="Albert R."/>
            <person name="Binder M."/>
            <person name="Bloem J."/>
            <person name="Labutti K."/>
            <person name="Salamov A."/>
            <person name="Andreopoulos B."/>
            <person name="Baker S."/>
            <person name="Barry K."/>
            <person name="Bills G."/>
            <person name="Bluhm B."/>
            <person name="Cannon C."/>
            <person name="Castanera R."/>
            <person name="Culley D."/>
            <person name="Daum C."/>
            <person name="Ezra D."/>
            <person name="Gonzalez J."/>
            <person name="Henrissat B."/>
            <person name="Kuo A."/>
            <person name="Liang C."/>
            <person name="Lipzen A."/>
            <person name="Lutzoni F."/>
            <person name="Magnuson J."/>
            <person name="Mondo S."/>
            <person name="Nolan M."/>
            <person name="Ohm R."/>
            <person name="Pangilinan J."/>
            <person name="Park H.-J."/>
            <person name="Ramirez L."/>
            <person name="Alfaro M."/>
            <person name="Sun H."/>
            <person name="Tritt A."/>
            <person name="Yoshinaga Y."/>
            <person name="Zwiers L.-H."/>
            <person name="Turgeon B."/>
            <person name="Goodwin S."/>
            <person name="Spatafora J."/>
            <person name="Crous P."/>
            <person name="Grigoriev I."/>
        </authorList>
    </citation>
    <scope>NUCLEOTIDE SEQUENCE</scope>
    <source>
        <strain evidence="1">ATCC 200398</strain>
    </source>
</reference>
<dbReference type="EMBL" id="MU003544">
    <property type="protein sequence ID" value="KAF2463865.1"/>
    <property type="molecule type" value="Genomic_DNA"/>
</dbReference>
<keyword evidence="2" id="KW-1185">Reference proteome</keyword>
<accession>A0ACB6QCJ2</accession>
<gene>
    <name evidence="1" type="ORF">BDR25DRAFT_297312</name>
</gene>
<evidence type="ECO:0000313" key="1">
    <source>
        <dbReference type="EMBL" id="KAF2463865.1"/>
    </source>
</evidence>
<dbReference type="Proteomes" id="UP000799755">
    <property type="component" value="Unassembled WGS sequence"/>
</dbReference>
<protein>
    <submittedName>
        <fullName evidence="1">Uncharacterized protein</fullName>
    </submittedName>
</protein>
<comment type="caution">
    <text evidence="1">The sequence shown here is derived from an EMBL/GenBank/DDBJ whole genome shotgun (WGS) entry which is preliminary data.</text>
</comment>
<sequence length="328" mass="37304">MSFYEDDTIYSMILVMGLTGSGKSYFINQLVAGSVKEGHSMASETEKCHIVWLGIGAERVAIVDTPGFDDSNRSDSEILEEIVQFLLKQYRLGIRLKGIVYMHRITDNKMSGSARRYFEMFQRLCGEQSMSNIVLLTTMWNQLSERKVGLKRERELRDQYWNVMESKGSTIRQFDGKPATAKALVCRLARKPDVVLDIQTELVHEGKMLEETTAGRLVVPRLDSRIVESNNKIQKLEQRIVKAKEVENTTEWSQLEEQRASLISQRQGDLERRRRLQSRLGKEVAEEIEKKKGSGKWRDRVSAFAALVGLAITATVNVILPLAGVISF</sequence>